<evidence type="ECO:0000256" key="2">
    <source>
        <dbReference type="ARBA" id="ARBA00022448"/>
    </source>
</evidence>
<evidence type="ECO:0000256" key="3">
    <source>
        <dbReference type="ARBA" id="ARBA00022475"/>
    </source>
</evidence>
<dbReference type="GO" id="GO:0022857">
    <property type="term" value="F:transmembrane transporter activity"/>
    <property type="evidence" value="ECO:0007669"/>
    <property type="project" value="InterPro"/>
</dbReference>
<keyword evidence="6 11" id="KW-0812">Transmembrane</keyword>
<feature type="transmembrane region" description="Helical" evidence="11">
    <location>
        <begin position="119"/>
        <end position="141"/>
    </location>
</feature>
<evidence type="ECO:0000313" key="13">
    <source>
        <dbReference type="Proteomes" id="UP000182888"/>
    </source>
</evidence>
<feature type="transmembrane region" description="Helical" evidence="11">
    <location>
        <begin position="366"/>
        <end position="391"/>
    </location>
</feature>
<evidence type="ECO:0000256" key="11">
    <source>
        <dbReference type="SAM" id="Phobius"/>
    </source>
</evidence>
<feature type="transmembrane region" description="Helical" evidence="11">
    <location>
        <begin position="278"/>
        <end position="296"/>
    </location>
</feature>
<evidence type="ECO:0000256" key="10">
    <source>
        <dbReference type="ARBA" id="ARBA00035686"/>
    </source>
</evidence>
<keyword evidence="5" id="KW-0762">Sugar transport</keyword>
<feature type="transmembrane region" description="Helical" evidence="11">
    <location>
        <begin position="32"/>
        <end position="50"/>
    </location>
</feature>
<evidence type="ECO:0000256" key="9">
    <source>
        <dbReference type="ARBA" id="ARBA00035611"/>
    </source>
</evidence>
<dbReference type="InterPro" id="IPR001851">
    <property type="entry name" value="ABC_transp_permease"/>
</dbReference>
<evidence type="ECO:0000256" key="1">
    <source>
        <dbReference type="ARBA" id="ARBA00004651"/>
    </source>
</evidence>
<keyword evidence="7 11" id="KW-1133">Transmembrane helix</keyword>
<dbReference type="EMBL" id="CCND01000045">
    <property type="protein sequence ID" value="CDX61753.1"/>
    <property type="molecule type" value="Genomic_DNA"/>
</dbReference>
<comment type="subcellular location">
    <subcellularLocation>
        <location evidence="1">Cell membrane</location>
        <topology evidence="1">Multi-pass membrane protein</topology>
    </subcellularLocation>
</comment>
<dbReference type="Proteomes" id="UP000182888">
    <property type="component" value="Unassembled WGS sequence"/>
</dbReference>
<dbReference type="CDD" id="cd06579">
    <property type="entry name" value="TM_PBP1_transp_AraH_like"/>
    <property type="match status" value="1"/>
</dbReference>
<dbReference type="AlphaFoldDB" id="A0A0K2W5P2"/>
<evidence type="ECO:0000313" key="12">
    <source>
        <dbReference type="EMBL" id="CDX61753.1"/>
    </source>
</evidence>
<reference evidence="13" key="1">
    <citation type="submission" date="2014-08" db="EMBL/GenBank/DDBJ databases">
        <authorList>
            <person name="Edwards T."/>
        </authorList>
    </citation>
    <scope>NUCLEOTIDE SEQUENCE [LARGE SCALE GENOMIC DNA]</scope>
</reference>
<name>A0A0K2W5P2_MESPL</name>
<evidence type="ECO:0000256" key="5">
    <source>
        <dbReference type="ARBA" id="ARBA00022597"/>
    </source>
</evidence>
<gene>
    <name evidence="12" type="primary">xylH</name>
    <name evidence="12" type="ORF">MPL1032_50011</name>
</gene>
<sequence>MSTESAPAPQSGVAEDVKQGQRVAVSALTTNLREYGLIIALIVIMLFFQYTTSGTLFKPVNLSNLVQQNSFIIVMALGMLLVIVAGYIDLSVGSVAGFIGALAAMMMVIWPLGIFSNPLVVSIVCLIVGALIGAAQGYWIAYHKIPSFIVTLAGMLIFRGICQALLGGGSSVGPLPDSFKALSSGFIPDVIGPLTLIPPTVNAAGKTIVGSGLTLHMTTIVLGLIAVLAYAYFGFRTRRKRERHGYEAEPFPLFVIKTLVGSALALFLVFQFASYRGLPVVLLVMGVLISLFVFVTKRMTIGRRIYAMGGNAKAAQLSGINTERLTLLVFINMGVLSALGGLIIAARLGQAVPAAGLGSELDVIAAVFIGGASAMGGVGQVIGAVVGGFIMGVMNNGMSIMGVNVDWQQVVKGLVLLGAVIFDVYNKNKA</sequence>
<dbReference type="NCBIfam" id="NF040906">
    <property type="entry name" value="GguB"/>
    <property type="match status" value="1"/>
</dbReference>
<dbReference type="Pfam" id="PF02653">
    <property type="entry name" value="BPD_transp_2"/>
    <property type="match status" value="1"/>
</dbReference>
<organism evidence="12 13">
    <name type="scientific">Mesorhizobium plurifarium</name>
    <dbReference type="NCBI Taxonomy" id="69974"/>
    <lineage>
        <taxon>Bacteria</taxon>
        <taxon>Pseudomonadati</taxon>
        <taxon>Pseudomonadota</taxon>
        <taxon>Alphaproteobacteria</taxon>
        <taxon>Hyphomicrobiales</taxon>
        <taxon>Phyllobacteriaceae</taxon>
        <taxon>Mesorhizobium</taxon>
    </lineage>
</organism>
<keyword evidence="8 11" id="KW-0472">Membrane</keyword>
<feature type="transmembrane region" description="Helical" evidence="11">
    <location>
        <begin position="70"/>
        <end position="88"/>
    </location>
</feature>
<evidence type="ECO:0000256" key="4">
    <source>
        <dbReference type="ARBA" id="ARBA00022519"/>
    </source>
</evidence>
<dbReference type="GO" id="GO:0005886">
    <property type="term" value="C:plasma membrane"/>
    <property type="evidence" value="ECO:0007669"/>
    <property type="project" value="UniProtKB-SubCell"/>
</dbReference>
<feature type="transmembrane region" description="Helical" evidence="11">
    <location>
        <begin position="148"/>
        <end position="166"/>
    </location>
</feature>
<comment type="function">
    <text evidence="9">Part of the binding-protein-dependent transport system for D-xylose. Probably responsible for the translocation of the substrate across the membrane.</text>
</comment>
<proteinExistence type="predicted"/>
<feature type="transmembrane region" description="Helical" evidence="11">
    <location>
        <begin position="95"/>
        <end position="113"/>
    </location>
</feature>
<keyword evidence="2" id="KW-0813">Transport</keyword>
<evidence type="ECO:0000256" key="6">
    <source>
        <dbReference type="ARBA" id="ARBA00022692"/>
    </source>
</evidence>
<evidence type="ECO:0000256" key="7">
    <source>
        <dbReference type="ARBA" id="ARBA00022989"/>
    </source>
</evidence>
<dbReference type="PANTHER" id="PTHR32196">
    <property type="entry name" value="ABC TRANSPORTER PERMEASE PROTEIN YPHD-RELATED-RELATED"/>
    <property type="match status" value="1"/>
</dbReference>
<evidence type="ECO:0000256" key="8">
    <source>
        <dbReference type="ARBA" id="ARBA00023136"/>
    </source>
</evidence>
<feature type="transmembrane region" description="Helical" evidence="11">
    <location>
        <begin position="325"/>
        <end position="346"/>
    </location>
</feature>
<dbReference type="PANTHER" id="PTHR32196:SF32">
    <property type="entry name" value="XYLOSE TRANSPORT SYSTEM PERMEASE PROTEIN XYLH"/>
    <property type="match status" value="1"/>
</dbReference>
<accession>A0A0K2W5P2</accession>
<keyword evidence="3" id="KW-1003">Cell membrane</keyword>
<keyword evidence="4" id="KW-0997">Cell inner membrane</keyword>
<feature type="transmembrane region" description="Helical" evidence="11">
    <location>
        <begin position="254"/>
        <end position="272"/>
    </location>
</feature>
<protein>
    <recommendedName>
        <fullName evidence="10">Xylose transport system permease protein XylH</fullName>
    </recommendedName>
</protein>
<feature type="transmembrane region" description="Helical" evidence="11">
    <location>
        <begin position="213"/>
        <end position="233"/>
    </location>
</feature>